<dbReference type="SUPFAM" id="SSF55031">
    <property type="entry name" value="Bacterial exopeptidase dimerisation domain"/>
    <property type="match status" value="1"/>
</dbReference>
<evidence type="ECO:0000256" key="6">
    <source>
        <dbReference type="ARBA" id="ARBA00022670"/>
    </source>
</evidence>
<dbReference type="NCBIfam" id="TIGR01882">
    <property type="entry name" value="peptidase-T"/>
    <property type="match status" value="1"/>
</dbReference>
<dbReference type="PIRSF" id="PIRSF037215">
    <property type="entry name" value="Peptidase_M20B"/>
    <property type="match status" value="1"/>
</dbReference>
<dbReference type="InterPro" id="IPR002933">
    <property type="entry name" value="Peptidase_M20"/>
</dbReference>
<dbReference type="NCBIfam" id="NF003976">
    <property type="entry name" value="PRK05469.1"/>
    <property type="match status" value="1"/>
</dbReference>
<evidence type="ECO:0000256" key="11">
    <source>
        <dbReference type="HAMAP-Rule" id="MF_00550"/>
    </source>
</evidence>
<evidence type="ECO:0000256" key="10">
    <source>
        <dbReference type="ARBA" id="ARBA00023049"/>
    </source>
</evidence>
<dbReference type="PROSITE" id="PS00758">
    <property type="entry name" value="ARGE_DAPE_CPG2_1"/>
    <property type="match status" value="1"/>
</dbReference>
<dbReference type="PANTHER" id="PTHR42994">
    <property type="entry name" value="PEPTIDASE T"/>
    <property type="match status" value="1"/>
</dbReference>
<accession>A0AAJ4NKS4</accession>
<keyword evidence="10 11" id="KW-0482">Metalloprotease</keyword>
<keyword evidence="4 11" id="KW-0031">Aminopeptidase</keyword>
<gene>
    <name evidence="11 15" type="primary">pepT</name>
    <name evidence="15" type="ORF">KOF27_08520</name>
</gene>
<name>A0AAJ4NKS4_PRORE</name>
<evidence type="ECO:0000256" key="3">
    <source>
        <dbReference type="ARBA" id="ARBA00009692"/>
    </source>
</evidence>
<reference evidence="15" key="1">
    <citation type="submission" date="2021-06" db="EMBL/GenBank/DDBJ databases">
        <title>Emergence of genetically related NDM-1-producing Providencia rettgeri strains in Argentina.</title>
        <authorList>
            <person name="Pasteran F."/>
            <person name="Meo A."/>
            <person name="Gomez S."/>
            <person name="Derdoy L."/>
            <person name="Albronoz E."/>
            <person name="Faccone D."/>
            <person name="Guerriero L."/>
            <person name="Archuby D."/>
            <person name="Tarzia A."/>
            <person name="Lopez M."/>
            <person name="Corso A."/>
        </authorList>
    </citation>
    <scope>NUCLEOTIDE SEQUENCE</scope>
    <source>
        <strain evidence="15">PreM15628</strain>
    </source>
</reference>
<dbReference type="Gene3D" id="3.40.630.10">
    <property type="entry name" value="Zn peptidases"/>
    <property type="match status" value="1"/>
</dbReference>
<evidence type="ECO:0000256" key="13">
    <source>
        <dbReference type="PIRSR" id="PIRSR037215-2"/>
    </source>
</evidence>
<dbReference type="Proteomes" id="UP000682358">
    <property type="component" value="Chromosome"/>
</dbReference>
<dbReference type="GO" id="GO:0008270">
    <property type="term" value="F:zinc ion binding"/>
    <property type="evidence" value="ECO:0007669"/>
    <property type="project" value="UniProtKB-UniRule"/>
</dbReference>
<dbReference type="InterPro" id="IPR011650">
    <property type="entry name" value="Peptidase_M20_dimer"/>
</dbReference>
<keyword evidence="9 11" id="KW-0862">Zinc</keyword>
<dbReference type="Pfam" id="PF07687">
    <property type="entry name" value="M20_dimer"/>
    <property type="match status" value="1"/>
</dbReference>
<dbReference type="CDD" id="cd03892">
    <property type="entry name" value="M20_peptT"/>
    <property type="match status" value="1"/>
</dbReference>
<dbReference type="HAMAP" id="MF_00550">
    <property type="entry name" value="Aminopeptidase_M20"/>
    <property type="match status" value="1"/>
</dbReference>
<keyword evidence="7 11" id="KW-0479">Metal-binding</keyword>
<comment type="cofactor">
    <cofactor evidence="11 13">
        <name>Zn(2+)</name>
        <dbReference type="ChEBI" id="CHEBI:29105"/>
    </cofactor>
    <text evidence="11 13">Binds 2 Zn(2+) ions per subunit.</text>
</comment>
<dbReference type="Pfam" id="PF01546">
    <property type="entry name" value="Peptidase_M20"/>
    <property type="match status" value="1"/>
</dbReference>
<evidence type="ECO:0000256" key="1">
    <source>
        <dbReference type="ARBA" id="ARBA00000870"/>
    </source>
</evidence>
<evidence type="ECO:0000259" key="14">
    <source>
        <dbReference type="Pfam" id="PF07687"/>
    </source>
</evidence>
<dbReference type="PROSITE" id="PS00759">
    <property type="entry name" value="ARGE_DAPE_CPG2_2"/>
    <property type="match status" value="1"/>
</dbReference>
<dbReference type="PANTHER" id="PTHR42994:SF1">
    <property type="entry name" value="PEPTIDASE T"/>
    <property type="match status" value="1"/>
</dbReference>
<feature type="binding site" evidence="11 13">
    <location>
        <position position="140"/>
    </location>
    <ligand>
        <name>Zn(2+)</name>
        <dbReference type="ChEBI" id="CHEBI:29105"/>
        <label>1</label>
    </ligand>
</feature>
<protein>
    <recommendedName>
        <fullName evidence="11">Peptidase T</fullName>
        <ecNumber evidence="11">3.4.11.4</ecNumber>
    </recommendedName>
    <alternativeName>
        <fullName evidence="11">Aminotripeptidase</fullName>
        <shortName evidence="11">Tripeptidase</shortName>
    </alternativeName>
    <alternativeName>
        <fullName evidence="11">Tripeptide aminopeptidase</fullName>
    </alternativeName>
</protein>
<dbReference type="InterPro" id="IPR010161">
    <property type="entry name" value="Peptidase_M20B"/>
</dbReference>
<evidence type="ECO:0000256" key="8">
    <source>
        <dbReference type="ARBA" id="ARBA00022801"/>
    </source>
</evidence>
<evidence type="ECO:0000256" key="12">
    <source>
        <dbReference type="PIRSR" id="PIRSR037215-1"/>
    </source>
</evidence>
<evidence type="ECO:0000256" key="5">
    <source>
        <dbReference type="ARBA" id="ARBA00022490"/>
    </source>
</evidence>
<dbReference type="GO" id="GO:0008237">
    <property type="term" value="F:metallopeptidase activity"/>
    <property type="evidence" value="ECO:0007669"/>
    <property type="project" value="UniProtKB-KW"/>
</dbReference>
<dbReference type="Gene3D" id="3.30.70.360">
    <property type="match status" value="1"/>
</dbReference>
<dbReference type="FunFam" id="3.30.70.360:FF:000002">
    <property type="entry name" value="Peptidase T"/>
    <property type="match status" value="1"/>
</dbReference>
<sequence length="445" mass="49487">MDKLLERFFEYTAFDTQSKLNAKTVPSCAGQLKFARALVNELNELGFEKITLSDQGCVMAYLPSNVDWDVPTIGFISHLDTAPDFSGKNVSPQVLENYRGGDIALGIGDEVLSPVMFPVLHEMIGKTLIMTDGKTLLGADDKAGIAEIITALVRLKEKNIPHGKICLAFTPDEEIGRGARHIDFKQFDALWAYTVDGGGVGELEYENFNAANVSIKIVGNNTHPGTAKGVMVNALGLANRIHSMLPPDETPENTEGYEGFYHLTSLKGTVEKAELNYIIRDFDLAGFEARKKNIIRIAEKVGEGLHPSCYIELTLDDTYYNMHKEVMKYPHVIELAKQAMLDCGIEPVIQPVRGGTDGAQLSHRGLPCPNIFTGGYNFHSKHEFITQEGMEQAVSVIMRIAELTAIHARQSWYFMRSKRGCWQSGIKAWFFPLCVISRKSINWFS</sequence>
<dbReference type="AlphaFoldDB" id="A0AAJ4NKS4"/>
<dbReference type="GO" id="GO:0006508">
    <property type="term" value="P:proteolysis"/>
    <property type="evidence" value="ECO:0007669"/>
    <property type="project" value="UniProtKB-UniRule"/>
</dbReference>
<evidence type="ECO:0000313" key="15">
    <source>
        <dbReference type="EMBL" id="QWQ22336.2"/>
    </source>
</evidence>
<dbReference type="EMBL" id="CP076405">
    <property type="protein sequence ID" value="QWQ22336.2"/>
    <property type="molecule type" value="Genomic_DNA"/>
</dbReference>
<keyword evidence="5 11" id="KW-0963">Cytoplasm</keyword>
<dbReference type="GO" id="GO:0043171">
    <property type="term" value="P:peptide catabolic process"/>
    <property type="evidence" value="ECO:0007669"/>
    <property type="project" value="UniProtKB-UniRule"/>
</dbReference>
<dbReference type="GO" id="GO:0005829">
    <property type="term" value="C:cytosol"/>
    <property type="evidence" value="ECO:0007669"/>
    <property type="project" value="TreeGrafter"/>
</dbReference>
<proteinExistence type="inferred from homology"/>
<dbReference type="InterPro" id="IPR036264">
    <property type="entry name" value="Bact_exopeptidase_dim_dom"/>
</dbReference>
<evidence type="ECO:0000313" key="16">
    <source>
        <dbReference type="Proteomes" id="UP000682358"/>
    </source>
</evidence>
<feature type="binding site" evidence="11 13">
    <location>
        <position position="379"/>
    </location>
    <ligand>
        <name>Zn(2+)</name>
        <dbReference type="ChEBI" id="CHEBI:29105"/>
        <label>2</label>
    </ligand>
</feature>
<feature type="binding site" evidence="11 13">
    <location>
        <position position="140"/>
    </location>
    <ligand>
        <name>Zn(2+)</name>
        <dbReference type="ChEBI" id="CHEBI:29105"/>
        <label>2</label>
    </ligand>
</feature>
<feature type="binding site" evidence="11 13">
    <location>
        <position position="78"/>
    </location>
    <ligand>
        <name>Zn(2+)</name>
        <dbReference type="ChEBI" id="CHEBI:29105"/>
        <label>1</label>
    </ligand>
</feature>
<evidence type="ECO:0000256" key="7">
    <source>
        <dbReference type="ARBA" id="ARBA00022723"/>
    </source>
</evidence>
<feature type="active site" evidence="11 12">
    <location>
        <position position="80"/>
    </location>
</feature>
<feature type="domain" description="Peptidase M20 dimerisation" evidence="14">
    <location>
        <begin position="205"/>
        <end position="302"/>
    </location>
</feature>
<evidence type="ECO:0000256" key="4">
    <source>
        <dbReference type="ARBA" id="ARBA00022438"/>
    </source>
</evidence>
<comment type="subcellular location">
    <subcellularLocation>
        <location evidence="2 11">Cytoplasm</location>
    </subcellularLocation>
</comment>
<feature type="binding site" evidence="11 13">
    <location>
        <position position="196"/>
    </location>
    <ligand>
        <name>Zn(2+)</name>
        <dbReference type="ChEBI" id="CHEBI:29105"/>
        <label>1</label>
    </ligand>
</feature>
<organism evidence="15 16">
    <name type="scientific">Providencia rettgeri</name>
    <dbReference type="NCBI Taxonomy" id="587"/>
    <lineage>
        <taxon>Bacteria</taxon>
        <taxon>Pseudomonadati</taxon>
        <taxon>Pseudomonadota</taxon>
        <taxon>Gammaproteobacteria</taxon>
        <taxon>Enterobacterales</taxon>
        <taxon>Morganellaceae</taxon>
        <taxon>Providencia</taxon>
    </lineage>
</organism>
<evidence type="ECO:0000256" key="2">
    <source>
        <dbReference type="ARBA" id="ARBA00004496"/>
    </source>
</evidence>
<dbReference type="GO" id="GO:0045148">
    <property type="term" value="F:tripeptide aminopeptidase activity"/>
    <property type="evidence" value="ECO:0007669"/>
    <property type="project" value="UniProtKB-UniRule"/>
</dbReference>
<comment type="similarity">
    <text evidence="3 11">Belongs to the peptidase M20B family.</text>
</comment>
<dbReference type="NCBIfam" id="NF009920">
    <property type="entry name" value="PRK13381.1"/>
    <property type="match status" value="1"/>
</dbReference>
<keyword evidence="6 11" id="KW-0645">Protease</keyword>
<evidence type="ECO:0000256" key="9">
    <source>
        <dbReference type="ARBA" id="ARBA00022833"/>
    </source>
</evidence>
<comment type="catalytic activity">
    <reaction evidence="1 11">
        <text>Release of the N-terminal residue from a tripeptide.</text>
        <dbReference type="EC" id="3.4.11.4"/>
    </reaction>
</comment>
<dbReference type="EC" id="3.4.11.4" evidence="11"/>
<feature type="binding site" evidence="11 13">
    <location>
        <position position="174"/>
    </location>
    <ligand>
        <name>Zn(2+)</name>
        <dbReference type="ChEBI" id="CHEBI:29105"/>
        <label>2</label>
    </ligand>
</feature>
<keyword evidence="8 11" id="KW-0378">Hydrolase</keyword>
<dbReference type="SUPFAM" id="SSF53187">
    <property type="entry name" value="Zn-dependent exopeptidases"/>
    <property type="match status" value="1"/>
</dbReference>
<dbReference type="InterPro" id="IPR001261">
    <property type="entry name" value="ArgE/DapE_CS"/>
</dbReference>
<feature type="active site" description="Proton acceptor" evidence="11 12">
    <location>
        <position position="173"/>
    </location>
</feature>
<comment type="function">
    <text evidence="11">Cleaves the N-terminal amino acid of tripeptides.</text>
</comment>